<reference evidence="2" key="2">
    <citation type="submission" date="2025-08" db="UniProtKB">
        <authorList>
            <consortium name="RefSeq"/>
        </authorList>
    </citation>
    <scope>IDENTIFICATION</scope>
    <source>
        <tissue evidence="2">Leaf</tissue>
    </source>
</reference>
<dbReference type="PANTHER" id="PTHR33240:SF8">
    <property type="entry name" value="OS03G0439900 PROTEIN"/>
    <property type="match status" value="1"/>
</dbReference>
<sequence length="219" mass="24926">MKNREETSKPPLPKRMVNVITRGEEVNGVIYTAAERTTKITVTHEKWIRQVLEGEHIAFNHEDTDGLFIPHNDALVISLLVHDTNVKWVLIVPSSSITFIIITVVNEMQAIDRVIPKAWSLSRFDNSSVITKREITLCTFAEGVVKDTKFQVVDANMNYNMILGRPWIHDMDAIPSTLHQVIKFPSQWGIYQIRSDQRETRETNTVVVASGTTKDGDKK</sequence>
<reference evidence="1" key="1">
    <citation type="journal article" date="2014" name="Nat. Commun.">
        <title>The tobacco genome sequence and its comparison with those of tomato and potato.</title>
        <authorList>
            <person name="Sierro N."/>
            <person name="Battey J.N."/>
            <person name="Ouadi S."/>
            <person name="Bakaher N."/>
            <person name="Bovet L."/>
            <person name="Willig A."/>
            <person name="Goepfert S."/>
            <person name="Peitsch M.C."/>
            <person name="Ivanov N.V."/>
        </authorList>
    </citation>
    <scope>NUCLEOTIDE SEQUENCE [LARGE SCALE GENOMIC DNA]</scope>
</reference>
<dbReference type="Proteomes" id="UP000790787">
    <property type="component" value="Chromosome 14"/>
</dbReference>
<dbReference type="OrthoDB" id="1738459at2759"/>
<protein>
    <submittedName>
        <fullName evidence="2">Uncharacterized protein LOC107786100</fullName>
    </submittedName>
</protein>
<dbReference type="RefSeq" id="XP_016463022.1">
    <property type="nucleotide sequence ID" value="XM_016607536.1"/>
</dbReference>
<proteinExistence type="predicted"/>
<gene>
    <name evidence="2" type="primary">LOC107786100</name>
</gene>
<dbReference type="GeneID" id="107786100"/>
<organism evidence="1 2">
    <name type="scientific">Nicotiana tabacum</name>
    <name type="common">Common tobacco</name>
    <dbReference type="NCBI Taxonomy" id="4097"/>
    <lineage>
        <taxon>Eukaryota</taxon>
        <taxon>Viridiplantae</taxon>
        <taxon>Streptophyta</taxon>
        <taxon>Embryophyta</taxon>
        <taxon>Tracheophyta</taxon>
        <taxon>Spermatophyta</taxon>
        <taxon>Magnoliopsida</taxon>
        <taxon>eudicotyledons</taxon>
        <taxon>Gunneridae</taxon>
        <taxon>Pentapetalae</taxon>
        <taxon>asterids</taxon>
        <taxon>lamiids</taxon>
        <taxon>Solanales</taxon>
        <taxon>Solanaceae</taxon>
        <taxon>Nicotianoideae</taxon>
        <taxon>Nicotianeae</taxon>
        <taxon>Nicotiana</taxon>
    </lineage>
</organism>
<dbReference type="PaxDb" id="4097-A0A1S3ZFH2"/>
<accession>A0A1S3ZFH2</accession>
<dbReference type="AlphaFoldDB" id="A0A1S3ZFH2"/>
<dbReference type="PANTHER" id="PTHR33240">
    <property type="entry name" value="OS08G0508500 PROTEIN"/>
    <property type="match status" value="1"/>
</dbReference>
<keyword evidence="1" id="KW-1185">Reference proteome</keyword>
<dbReference type="CDD" id="cd00303">
    <property type="entry name" value="retropepsin_like"/>
    <property type="match status" value="1"/>
</dbReference>
<evidence type="ECO:0000313" key="1">
    <source>
        <dbReference type="Proteomes" id="UP000790787"/>
    </source>
</evidence>
<dbReference type="KEGG" id="nta:107786100"/>
<name>A0A1S3ZFH2_TOBAC</name>
<evidence type="ECO:0000313" key="2">
    <source>
        <dbReference type="RefSeq" id="XP_016463022.1"/>
    </source>
</evidence>